<dbReference type="EMBL" id="JAGFNK010000964">
    <property type="protein sequence ID" value="KAI9436765.1"/>
    <property type="molecule type" value="Genomic_DNA"/>
</dbReference>
<dbReference type="Proteomes" id="UP001207468">
    <property type="component" value="Unassembled WGS sequence"/>
</dbReference>
<proteinExistence type="predicted"/>
<keyword evidence="2" id="KW-1185">Reference proteome</keyword>
<reference evidence="1" key="1">
    <citation type="submission" date="2021-03" db="EMBL/GenBank/DDBJ databases">
        <title>Evolutionary priming and transition to the ectomycorrhizal habit in an iconic lineage of mushroom-forming fungi: is preadaptation a requirement?</title>
        <authorList>
            <consortium name="DOE Joint Genome Institute"/>
            <person name="Looney B.P."/>
            <person name="Miyauchi S."/>
            <person name="Morin E."/>
            <person name="Drula E."/>
            <person name="Courty P.E."/>
            <person name="Chicoki N."/>
            <person name="Fauchery L."/>
            <person name="Kohler A."/>
            <person name="Kuo A."/>
            <person name="LaButti K."/>
            <person name="Pangilinan J."/>
            <person name="Lipzen A."/>
            <person name="Riley R."/>
            <person name="Andreopoulos W."/>
            <person name="He G."/>
            <person name="Johnson J."/>
            <person name="Barry K.W."/>
            <person name="Grigoriev I.V."/>
            <person name="Nagy L."/>
            <person name="Hibbett D."/>
            <person name="Henrissat B."/>
            <person name="Matheny P.B."/>
            <person name="Labbe J."/>
            <person name="Martin A.F."/>
        </authorList>
    </citation>
    <scope>NUCLEOTIDE SEQUENCE</scope>
    <source>
        <strain evidence="1">BPL698</strain>
    </source>
</reference>
<evidence type="ECO:0000313" key="1">
    <source>
        <dbReference type="EMBL" id="KAI9436765.1"/>
    </source>
</evidence>
<comment type="caution">
    <text evidence="1">The sequence shown here is derived from an EMBL/GenBank/DDBJ whole genome shotgun (WGS) entry which is preliminary data.</text>
</comment>
<protein>
    <submittedName>
        <fullName evidence="1">Uncharacterized protein</fullName>
    </submittedName>
</protein>
<evidence type="ECO:0000313" key="2">
    <source>
        <dbReference type="Proteomes" id="UP001207468"/>
    </source>
</evidence>
<organism evidence="1 2">
    <name type="scientific">Russula earlei</name>
    <dbReference type="NCBI Taxonomy" id="71964"/>
    <lineage>
        <taxon>Eukaryota</taxon>
        <taxon>Fungi</taxon>
        <taxon>Dikarya</taxon>
        <taxon>Basidiomycota</taxon>
        <taxon>Agaricomycotina</taxon>
        <taxon>Agaricomycetes</taxon>
        <taxon>Russulales</taxon>
        <taxon>Russulaceae</taxon>
        <taxon>Russula</taxon>
    </lineage>
</organism>
<sequence length="596" mass="64822">MPGRLSQHLIYHPSSPRFDIPDYLPLRRVKPLPKRKRSSPDPGPDVTAAELIAHAEVLSAQIAFQSYFLPNAINSVADFGTATTTTANTANANIRRNVEMSLVTGESQQQHTIPLSLPPADLDVITPSPGDGRDGDHLDHAQQQGNAKKRKVPAHLSGSQMGPDSADVHSSEEETQLQLQHHSFGERVPHGFASSSCAEEEPINVSYEAVGTSRRGRGKMLSATMVGLRRKQVLKYRRRQLAALLGSPSLGNSLALDQALLASNCSLLNGNCSGWSSSKSAWLKSRLMRRRGSRVIRRHHTLPPLPLSGPTRRIFPDGEFTFVSSNAASERLIATHAEYTVLCDRFEHELARQAEKMTENVKENTLPGIGAVDGGSSGAAQRNERAVRKGRGTTQSVQNSDLPAASKSASDTKTSGKKKKRSALANASNPHHLRNYVPSRIPNQGHIMAAQLGTHAQNMLSPLPLLFLSAQIPPRRGAQPRPSGMWSQLANPTEEWICPTCEYRLFYGDEQGYRMGVRNRKKILKRRRRARERAAAAANGSGTGVGTHGKGSGFDDEEDLDIETTGTGLALSHTRLGNVERERGGGDREQPVDLGG</sequence>
<accession>A0ACC0TT00</accession>
<gene>
    <name evidence="1" type="ORF">F5148DRAFT_1264359</name>
</gene>
<name>A0ACC0TT00_9AGAM</name>